<comment type="caution">
    <text evidence="1">The sequence shown here is derived from an EMBL/GenBank/DDBJ whole genome shotgun (WGS) entry which is preliminary data.</text>
</comment>
<dbReference type="Proteomes" id="UP000583929">
    <property type="component" value="Unassembled WGS sequence"/>
</dbReference>
<accession>A0A7J6GPI6</accession>
<organism evidence="1 2">
    <name type="scientific">Cannabis sativa</name>
    <name type="common">Hemp</name>
    <name type="synonym">Marijuana</name>
    <dbReference type="NCBI Taxonomy" id="3483"/>
    <lineage>
        <taxon>Eukaryota</taxon>
        <taxon>Viridiplantae</taxon>
        <taxon>Streptophyta</taxon>
        <taxon>Embryophyta</taxon>
        <taxon>Tracheophyta</taxon>
        <taxon>Spermatophyta</taxon>
        <taxon>Magnoliopsida</taxon>
        <taxon>eudicotyledons</taxon>
        <taxon>Gunneridae</taxon>
        <taxon>Pentapetalae</taxon>
        <taxon>rosids</taxon>
        <taxon>fabids</taxon>
        <taxon>Rosales</taxon>
        <taxon>Cannabaceae</taxon>
        <taxon>Cannabis</taxon>
    </lineage>
</organism>
<reference evidence="1 2" key="1">
    <citation type="journal article" date="2020" name="bioRxiv">
        <title>Sequence and annotation of 42 cannabis genomes reveals extensive copy number variation in cannabinoid synthesis and pathogen resistance genes.</title>
        <authorList>
            <person name="Mckernan K.J."/>
            <person name="Helbert Y."/>
            <person name="Kane L.T."/>
            <person name="Ebling H."/>
            <person name="Zhang L."/>
            <person name="Liu B."/>
            <person name="Eaton Z."/>
            <person name="Mclaughlin S."/>
            <person name="Kingan S."/>
            <person name="Baybayan P."/>
            <person name="Concepcion G."/>
            <person name="Jordan M."/>
            <person name="Riva A."/>
            <person name="Barbazuk W."/>
            <person name="Harkins T."/>
        </authorList>
    </citation>
    <scope>NUCLEOTIDE SEQUENCE [LARGE SCALE GENOMIC DNA]</scope>
    <source>
        <strain evidence="2">cv. Jamaican Lion 4</strain>
        <tissue evidence="1">Leaf</tissue>
    </source>
</reference>
<evidence type="ECO:0000313" key="1">
    <source>
        <dbReference type="EMBL" id="KAF4384834.1"/>
    </source>
</evidence>
<evidence type="ECO:0000313" key="2">
    <source>
        <dbReference type="Proteomes" id="UP000583929"/>
    </source>
</evidence>
<name>A0A7J6GPI6_CANSA</name>
<protein>
    <submittedName>
        <fullName evidence="1">Uncharacterized protein</fullName>
    </submittedName>
</protein>
<keyword evidence="2" id="KW-1185">Reference proteome</keyword>
<dbReference type="EMBL" id="JAATIQ010000089">
    <property type="protein sequence ID" value="KAF4384834.1"/>
    <property type="molecule type" value="Genomic_DNA"/>
</dbReference>
<proteinExistence type="predicted"/>
<sequence length="122" mass="13008">MEPGNLNSGTLNLVRVRCSWLESGVQVQVRVGGPSLVPGFDSGSRSKATSSVLGRGLGFWSGLGSMVQIYGQGMGPGWVRGSRLGPLCPQKPSLGRIQNFYVRQVLIIPNDPSHHTPPLPTN</sequence>
<gene>
    <name evidence="1" type="ORF">G4B88_000230</name>
</gene>
<dbReference type="AlphaFoldDB" id="A0A7J6GPI6"/>